<keyword evidence="2" id="KW-1185">Reference proteome</keyword>
<dbReference type="InterPro" id="IPR051200">
    <property type="entry name" value="Host-pathogen_enzymatic-act"/>
</dbReference>
<gene>
    <name evidence="1" type="ORF">SAMN04488115_102549</name>
</gene>
<reference evidence="1 2" key="1">
    <citation type="submission" date="2016-10" db="EMBL/GenBank/DDBJ databases">
        <authorList>
            <person name="de Groot N.N."/>
        </authorList>
    </citation>
    <scope>NUCLEOTIDE SEQUENCE [LARGE SCALE GENOMIC DNA]</scope>
    <source>
        <strain evidence="1 2">DSM 26656</strain>
    </source>
</reference>
<dbReference type="Proteomes" id="UP000236743">
    <property type="component" value="Unassembled WGS sequence"/>
</dbReference>
<organism evidence="1 2">
    <name type="scientific">Bosea lathyri</name>
    <dbReference type="NCBI Taxonomy" id="1036778"/>
    <lineage>
        <taxon>Bacteria</taxon>
        <taxon>Pseudomonadati</taxon>
        <taxon>Pseudomonadota</taxon>
        <taxon>Alphaproteobacteria</taxon>
        <taxon>Hyphomicrobiales</taxon>
        <taxon>Boseaceae</taxon>
        <taxon>Bosea</taxon>
    </lineage>
</organism>
<accession>A0A1H5W5Q2</accession>
<evidence type="ECO:0000313" key="1">
    <source>
        <dbReference type="EMBL" id="SEF94147.1"/>
    </source>
</evidence>
<dbReference type="AlphaFoldDB" id="A0A1H5W5Q2"/>
<dbReference type="SUPFAM" id="SSF51004">
    <property type="entry name" value="C-terminal (heme d1) domain of cytochrome cd1-nitrite reductase"/>
    <property type="match status" value="1"/>
</dbReference>
<proteinExistence type="predicted"/>
<dbReference type="Gene3D" id="2.130.10.10">
    <property type="entry name" value="YVTN repeat-like/Quinoprotein amine dehydrogenase"/>
    <property type="match status" value="2"/>
</dbReference>
<dbReference type="InterPro" id="IPR015943">
    <property type="entry name" value="WD40/YVTN_repeat-like_dom_sf"/>
</dbReference>
<evidence type="ECO:0000313" key="2">
    <source>
        <dbReference type="Proteomes" id="UP000236743"/>
    </source>
</evidence>
<dbReference type="InterPro" id="IPR011048">
    <property type="entry name" value="Haem_d1_sf"/>
</dbReference>
<dbReference type="EMBL" id="FNUY01000002">
    <property type="protein sequence ID" value="SEF94147.1"/>
    <property type="molecule type" value="Genomic_DNA"/>
</dbReference>
<sequence>MLRTMFLTGVTALSFSGGTQGAMAKDYFLASGRWDNVVLVIDLEKAIDPANDGTAKAVVNRLRVTPDIEVDGKTVISSGQPITIAIAPDYKRAYAINHSGRTRPEAAAAFQHGHAGTVTVIDLKKALDPASNNTLAAVEGYIETGGFGPTGFAITADGKHAALAHAEREGDEDGGRHISIVDLATNKVIQRIEQAYGKPGFPCPPDPVPHRAPDPKFGCFPDTNGVTISPLGGGTIFGANGGTDDISVISLQKAIAGAAGAEVARIPVQAGGFGISTSPDGKLVAHASRENAQTDTPGNTVSIIDVEKALSDPAKAEVARVLVGTDDKSVPTRPFVAAFLPDGKRILSTHFRSNNIDFIDVEKAIAGQPATIKRVELKTPGGEPSRPRGIAITPDGKYAAITGAPKGKPNSSVIWIVDLASYEVKGRVTEIGNESYMIGAFQAP</sequence>
<dbReference type="PANTHER" id="PTHR47197:SF3">
    <property type="entry name" value="DIHYDRO-HEME D1 DEHYDROGENASE"/>
    <property type="match status" value="1"/>
</dbReference>
<name>A0A1H5W5Q2_9HYPH</name>
<dbReference type="PANTHER" id="PTHR47197">
    <property type="entry name" value="PROTEIN NIRF"/>
    <property type="match status" value="1"/>
</dbReference>
<protein>
    <submittedName>
        <fullName evidence="1">WD40-like Beta Propeller Repeat</fullName>
    </submittedName>
</protein>